<gene>
    <name evidence="1" type="ORF">E2C01_033812</name>
</gene>
<accession>A0A5B7F4F8</accession>
<dbReference type="Proteomes" id="UP000324222">
    <property type="component" value="Unassembled WGS sequence"/>
</dbReference>
<evidence type="ECO:0000313" key="1">
    <source>
        <dbReference type="EMBL" id="MPC40256.1"/>
    </source>
</evidence>
<dbReference type="AlphaFoldDB" id="A0A5B7F4F8"/>
<reference evidence="1 2" key="1">
    <citation type="submission" date="2019-05" db="EMBL/GenBank/DDBJ databases">
        <title>Another draft genome of Portunus trituberculatus and its Hox gene families provides insights of decapod evolution.</title>
        <authorList>
            <person name="Jeong J.-H."/>
            <person name="Song I."/>
            <person name="Kim S."/>
            <person name="Choi T."/>
            <person name="Kim D."/>
            <person name="Ryu S."/>
            <person name="Kim W."/>
        </authorList>
    </citation>
    <scope>NUCLEOTIDE SEQUENCE [LARGE SCALE GENOMIC DNA]</scope>
    <source>
        <tissue evidence="1">Muscle</tissue>
    </source>
</reference>
<comment type="caution">
    <text evidence="1">The sequence shown here is derived from an EMBL/GenBank/DDBJ whole genome shotgun (WGS) entry which is preliminary data.</text>
</comment>
<protein>
    <submittedName>
        <fullName evidence="1">Uncharacterized protein</fullName>
    </submittedName>
</protein>
<organism evidence="1 2">
    <name type="scientific">Portunus trituberculatus</name>
    <name type="common">Swimming crab</name>
    <name type="synonym">Neptunus trituberculatus</name>
    <dbReference type="NCBI Taxonomy" id="210409"/>
    <lineage>
        <taxon>Eukaryota</taxon>
        <taxon>Metazoa</taxon>
        <taxon>Ecdysozoa</taxon>
        <taxon>Arthropoda</taxon>
        <taxon>Crustacea</taxon>
        <taxon>Multicrustacea</taxon>
        <taxon>Malacostraca</taxon>
        <taxon>Eumalacostraca</taxon>
        <taxon>Eucarida</taxon>
        <taxon>Decapoda</taxon>
        <taxon>Pleocyemata</taxon>
        <taxon>Brachyura</taxon>
        <taxon>Eubrachyura</taxon>
        <taxon>Portunoidea</taxon>
        <taxon>Portunidae</taxon>
        <taxon>Portuninae</taxon>
        <taxon>Portunus</taxon>
    </lineage>
</organism>
<sequence length="63" mass="7126">MIVECDRYEEERRQLVAQITEIIGEEEWNKRLAEEYGGSTTIRVKGEAEARPLGTAGQEEVSA</sequence>
<proteinExistence type="predicted"/>
<name>A0A5B7F4F8_PORTR</name>
<dbReference type="EMBL" id="VSRR010004632">
    <property type="protein sequence ID" value="MPC40256.1"/>
    <property type="molecule type" value="Genomic_DNA"/>
</dbReference>
<keyword evidence="2" id="KW-1185">Reference proteome</keyword>
<evidence type="ECO:0000313" key="2">
    <source>
        <dbReference type="Proteomes" id="UP000324222"/>
    </source>
</evidence>